<feature type="domain" description="Cupin type-2" evidence="2">
    <location>
        <begin position="72"/>
        <end position="135"/>
    </location>
</feature>
<keyword evidence="1" id="KW-0479">Metal-binding</keyword>
<keyword evidence="4" id="KW-1185">Reference proteome</keyword>
<evidence type="ECO:0000256" key="1">
    <source>
        <dbReference type="ARBA" id="ARBA00022723"/>
    </source>
</evidence>
<dbReference type="Pfam" id="PF07883">
    <property type="entry name" value="Cupin_2"/>
    <property type="match status" value="1"/>
</dbReference>
<sequence>MKKIKPIYLILITTILCFITPVIAKQLEAYILEHESEIALTQAGTHNGGGKTTGYNFFAKADDLKLVFRKRVLHPGSAIGYHLQKEDEIYYIVEGEGEMQMNGKSFTVKSGDAILTRPGSSHGLKNTSNKDLTIIINYEKK</sequence>
<dbReference type="InterPro" id="IPR011051">
    <property type="entry name" value="RmlC_Cupin_sf"/>
</dbReference>
<dbReference type="InterPro" id="IPR014710">
    <property type="entry name" value="RmlC-like_jellyroll"/>
</dbReference>
<dbReference type="PANTHER" id="PTHR35848:SF6">
    <property type="entry name" value="CUPIN TYPE-2 DOMAIN-CONTAINING PROTEIN"/>
    <property type="match status" value="1"/>
</dbReference>
<evidence type="ECO:0000313" key="4">
    <source>
        <dbReference type="Proteomes" id="UP001597546"/>
    </source>
</evidence>
<dbReference type="SUPFAM" id="SSF51182">
    <property type="entry name" value="RmlC-like cupins"/>
    <property type="match status" value="1"/>
</dbReference>
<evidence type="ECO:0000313" key="3">
    <source>
        <dbReference type="EMBL" id="MFD2730810.1"/>
    </source>
</evidence>
<evidence type="ECO:0000259" key="2">
    <source>
        <dbReference type="Pfam" id="PF07883"/>
    </source>
</evidence>
<dbReference type="Gene3D" id="2.60.120.10">
    <property type="entry name" value="Jelly Rolls"/>
    <property type="match status" value="1"/>
</dbReference>
<dbReference type="InterPro" id="IPR013096">
    <property type="entry name" value="Cupin_2"/>
</dbReference>
<proteinExistence type="predicted"/>
<dbReference type="EMBL" id="JBHULV010000008">
    <property type="protein sequence ID" value="MFD2730810.1"/>
    <property type="molecule type" value="Genomic_DNA"/>
</dbReference>
<name>A0ABW5TNF4_9SPHI</name>
<protein>
    <submittedName>
        <fullName evidence="3">Cupin domain-containing protein</fullName>
    </submittedName>
</protein>
<dbReference type="PANTHER" id="PTHR35848">
    <property type="entry name" value="OXALATE-BINDING PROTEIN"/>
    <property type="match status" value="1"/>
</dbReference>
<comment type="caution">
    <text evidence="3">The sequence shown here is derived from an EMBL/GenBank/DDBJ whole genome shotgun (WGS) entry which is preliminary data.</text>
</comment>
<dbReference type="InterPro" id="IPR051610">
    <property type="entry name" value="GPI/OXD"/>
</dbReference>
<gene>
    <name evidence="3" type="ORF">ACFSSE_03765</name>
</gene>
<reference evidence="4" key="1">
    <citation type="journal article" date="2019" name="Int. J. Syst. Evol. Microbiol.">
        <title>The Global Catalogue of Microorganisms (GCM) 10K type strain sequencing project: providing services to taxonomists for standard genome sequencing and annotation.</title>
        <authorList>
            <consortium name="The Broad Institute Genomics Platform"/>
            <consortium name="The Broad Institute Genome Sequencing Center for Infectious Disease"/>
            <person name="Wu L."/>
            <person name="Ma J."/>
        </authorList>
    </citation>
    <scope>NUCLEOTIDE SEQUENCE [LARGE SCALE GENOMIC DNA]</scope>
    <source>
        <strain evidence="4">KCTC 42456</strain>
    </source>
</reference>
<accession>A0ABW5TNF4</accession>
<dbReference type="RefSeq" id="WP_379044649.1">
    <property type="nucleotide sequence ID" value="NZ_JBHSKW010000042.1"/>
</dbReference>
<dbReference type="Proteomes" id="UP001597546">
    <property type="component" value="Unassembled WGS sequence"/>
</dbReference>
<organism evidence="3 4">
    <name type="scientific">Pedobacter alpinus</name>
    <dbReference type="NCBI Taxonomy" id="1590643"/>
    <lineage>
        <taxon>Bacteria</taxon>
        <taxon>Pseudomonadati</taxon>
        <taxon>Bacteroidota</taxon>
        <taxon>Sphingobacteriia</taxon>
        <taxon>Sphingobacteriales</taxon>
        <taxon>Sphingobacteriaceae</taxon>
        <taxon>Pedobacter</taxon>
    </lineage>
</organism>